<evidence type="ECO:0000256" key="13">
    <source>
        <dbReference type="SAM" id="Coils"/>
    </source>
</evidence>
<evidence type="ECO:0000256" key="10">
    <source>
        <dbReference type="ARBA" id="ARBA00023203"/>
    </source>
</evidence>
<keyword evidence="8" id="KW-0493">Microtubule</keyword>
<feature type="coiled-coil region" evidence="13">
    <location>
        <begin position="3394"/>
        <end position="3453"/>
    </location>
</feature>
<feature type="compositionally biased region" description="Low complexity" evidence="14">
    <location>
        <begin position="4257"/>
        <end position="4270"/>
    </location>
</feature>
<evidence type="ECO:0000259" key="15">
    <source>
        <dbReference type="PROSITE" id="PS50002"/>
    </source>
</evidence>
<accession>A0A0N1PEQ6</accession>
<dbReference type="InterPro" id="IPR002017">
    <property type="entry name" value="Spectrin_repeat"/>
</dbReference>
<dbReference type="InterPro" id="IPR018159">
    <property type="entry name" value="Spectrin/alpha-actinin"/>
</dbReference>
<comment type="similarity">
    <text evidence="2">Belongs to the spectrin family.</text>
</comment>
<feature type="compositionally biased region" description="Pro residues" evidence="14">
    <location>
        <begin position="4064"/>
        <end position="4074"/>
    </location>
</feature>
<evidence type="ECO:0000256" key="14">
    <source>
        <dbReference type="SAM" id="MobiDB-lite"/>
    </source>
</evidence>
<dbReference type="FunFam" id="1.10.418.10:FF:000043">
    <property type="entry name" value="Spectrin beta chain, non-erythrocytic"/>
    <property type="match status" value="1"/>
</dbReference>
<dbReference type="FunFam" id="1.20.58.60:FF:000145">
    <property type="entry name" value="Spectrin beta chain, non-erythrocytic"/>
    <property type="match status" value="1"/>
</dbReference>
<feature type="compositionally biased region" description="Low complexity" evidence="14">
    <location>
        <begin position="4195"/>
        <end position="4205"/>
    </location>
</feature>
<proteinExistence type="inferred from homology"/>
<feature type="region of interest" description="Disordered" evidence="14">
    <location>
        <begin position="4005"/>
        <end position="4149"/>
    </location>
</feature>
<evidence type="ECO:0000256" key="8">
    <source>
        <dbReference type="ARBA" id="ARBA00022701"/>
    </source>
</evidence>
<feature type="domain" description="PH" evidence="16">
    <location>
        <begin position="3861"/>
        <end position="3969"/>
    </location>
</feature>
<feature type="compositionally biased region" description="Low complexity" evidence="14">
    <location>
        <begin position="4009"/>
        <end position="4018"/>
    </location>
</feature>
<dbReference type="GO" id="GO:0005085">
    <property type="term" value="F:guanyl-nucleotide exchange factor activity"/>
    <property type="evidence" value="ECO:0007669"/>
    <property type="project" value="UniProtKB-KW"/>
</dbReference>
<protein>
    <submittedName>
        <fullName evidence="18">Spectrin beta chain, brain 4</fullName>
    </submittedName>
</protein>
<keyword evidence="5" id="KW-0963">Cytoplasm</keyword>
<dbReference type="SUPFAM" id="SSF50729">
    <property type="entry name" value="PH domain-like"/>
    <property type="match status" value="1"/>
</dbReference>
<dbReference type="FunFam" id="1.20.58.60:FF:000017">
    <property type="entry name" value="Spectrin alpha chain, non-erythrocytic 1"/>
    <property type="match status" value="1"/>
</dbReference>
<dbReference type="FunFam" id="2.30.30.40:FF:000279">
    <property type="entry name" value="Spectrin beta chain, non-erythrocytic"/>
    <property type="match status" value="1"/>
</dbReference>
<dbReference type="InterPro" id="IPR041681">
    <property type="entry name" value="PH_9"/>
</dbReference>
<dbReference type="GO" id="GO:0005543">
    <property type="term" value="F:phospholipid binding"/>
    <property type="evidence" value="ECO:0007669"/>
    <property type="project" value="InterPro"/>
</dbReference>
<dbReference type="CDD" id="cd00176">
    <property type="entry name" value="SPEC"/>
    <property type="match status" value="16"/>
</dbReference>
<dbReference type="Gene3D" id="1.10.418.10">
    <property type="entry name" value="Calponin-like domain"/>
    <property type="match status" value="3"/>
</dbReference>
<feature type="coiled-coil region" evidence="13">
    <location>
        <begin position="3599"/>
        <end position="3626"/>
    </location>
</feature>
<evidence type="ECO:0000256" key="2">
    <source>
        <dbReference type="ARBA" id="ARBA00006826"/>
    </source>
</evidence>
<dbReference type="PROSITE" id="PS50002">
    <property type="entry name" value="SH3"/>
    <property type="match status" value="1"/>
</dbReference>
<dbReference type="SMART" id="SM00326">
    <property type="entry name" value="SH3"/>
    <property type="match status" value="1"/>
</dbReference>
<dbReference type="Proteomes" id="UP000053268">
    <property type="component" value="Unassembled WGS sequence"/>
</dbReference>
<keyword evidence="19" id="KW-1185">Reference proteome</keyword>
<dbReference type="InterPro" id="IPR011993">
    <property type="entry name" value="PH-like_dom_sf"/>
</dbReference>
<comment type="subcellular location">
    <subcellularLocation>
        <location evidence="1">Cytoplasm</location>
        <location evidence="1">Cytoskeleton</location>
    </subcellularLocation>
</comment>
<dbReference type="PANTHER" id="PTHR11915">
    <property type="entry name" value="SPECTRIN/FILAMIN RELATED CYTOSKELETAL PROTEIN"/>
    <property type="match status" value="1"/>
</dbReference>
<name>A0A0N1PEQ6_PAPXU</name>
<feature type="coiled-coil region" evidence="13">
    <location>
        <begin position="655"/>
        <end position="696"/>
    </location>
</feature>
<feature type="domain" description="Calponin-homology (CH)" evidence="17">
    <location>
        <begin position="227"/>
        <end position="332"/>
    </location>
</feature>
<dbReference type="EMBL" id="KQ458863">
    <property type="protein sequence ID" value="KPJ04733.1"/>
    <property type="molecule type" value="Genomic_DNA"/>
</dbReference>
<dbReference type="Pfam" id="PF15410">
    <property type="entry name" value="PH_9"/>
    <property type="match status" value="1"/>
</dbReference>
<feature type="coiled-coil region" evidence="13">
    <location>
        <begin position="1499"/>
        <end position="1543"/>
    </location>
</feature>
<dbReference type="GO" id="GO:0003779">
    <property type="term" value="F:actin binding"/>
    <property type="evidence" value="ECO:0007669"/>
    <property type="project" value="UniProtKB-KW"/>
</dbReference>
<dbReference type="FunFam" id="1.20.58.60:FF:000007">
    <property type="entry name" value="Spectrin alpha chain non-erythrocytic 1"/>
    <property type="match status" value="2"/>
</dbReference>
<dbReference type="InterPro" id="IPR001589">
    <property type="entry name" value="Actinin_actin-bd_CS"/>
</dbReference>
<dbReference type="GO" id="GO:0016020">
    <property type="term" value="C:membrane"/>
    <property type="evidence" value="ECO:0007669"/>
    <property type="project" value="UniProtKB-ARBA"/>
</dbReference>
<dbReference type="Pfam" id="PF00435">
    <property type="entry name" value="Spectrin"/>
    <property type="match status" value="29"/>
</dbReference>
<feature type="compositionally biased region" description="Polar residues" evidence="14">
    <location>
        <begin position="4039"/>
        <end position="4049"/>
    </location>
</feature>
<evidence type="ECO:0000259" key="16">
    <source>
        <dbReference type="PROSITE" id="PS50003"/>
    </source>
</evidence>
<evidence type="ECO:0000256" key="12">
    <source>
        <dbReference type="PROSITE-ProRule" id="PRU00192"/>
    </source>
</evidence>
<dbReference type="Pfam" id="PF00018">
    <property type="entry name" value="SH3_1"/>
    <property type="match status" value="1"/>
</dbReference>
<dbReference type="InterPro" id="IPR001452">
    <property type="entry name" value="SH3_domain"/>
</dbReference>
<gene>
    <name evidence="18" type="ORF">RR46_01222</name>
</gene>
<feature type="coiled-coil region" evidence="13">
    <location>
        <begin position="1589"/>
        <end position="1649"/>
    </location>
</feature>
<dbReference type="GO" id="GO:0005737">
    <property type="term" value="C:cytoplasm"/>
    <property type="evidence" value="ECO:0007669"/>
    <property type="project" value="UniProtKB-ARBA"/>
</dbReference>
<dbReference type="SMART" id="SM00033">
    <property type="entry name" value="CH"/>
    <property type="match status" value="2"/>
</dbReference>
<dbReference type="CDD" id="cd21193">
    <property type="entry name" value="CH_beta_spectrin_rpt1"/>
    <property type="match status" value="1"/>
</dbReference>
<dbReference type="PROSITE" id="PS50021">
    <property type="entry name" value="CH"/>
    <property type="match status" value="2"/>
</dbReference>
<feature type="region of interest" description="Disordered" evidence="14">
    <location>
        <begin position="4225"/>
        <end position="4298"/>
    </location>
</feature>
<organism evidence="18 19">
    <name type="scientific">Papilio xuthus</name>
    <name type="common">Asian swallowtail butterfly</name>
    <dbReference type="NCBI Taxonomy" id="66420"/>
    <lineage>
        <taxon>Eukaryota</taxon>
        <taxon>Metazoa</taxon>
        <taxon>Ecdysozoa</taxon>
        <taxon>Arthropoda</taxon>
        <taxon>Hexapoda</taxon>
        <taxon>Insecta</taxon>
        <taxon>Pterygota</taxon>
        <taxon>Neoptera</taxon>
        <taxon>Endopterygota</taxon>
        <taxon>Lepidoptera</taxon>
        <taxon>Glossata</taxon>
        <taxon>Ditrysia</taxon>
        <taxon>Papilionoidea</taxon>
        <taxon>Papilionidae</taxon>
        <taxon>Papilioninae</taxon>
        <taxon>Papilio</taxon>
    </lineage>
</organism>
<evidence type="ECO:0000256" key="5">
    <source>
        <dbReference type="ARBA" id="ARBA00022490"/>
    </source>
</evidence>
<keyword evidence="4" id="KW-0117">Actin capping</keyword>
<feature type="region of interest" description="Disordered" evidence="14">
    <location>
        <begin position="4180"/>
        <end position="4205"/>
    </location>
</feature>
<keyword evidence="11" id="KW-0206">Cytoskeleton</keyword>
<evidence type="ECO:0000256" key="7">
    <source>
        <dbReference type="ARBA" id="ARBA00022658"/>
    </source>
</evidence>
<feature type="domain" description="SH3" evidence="15">
    <location>
        <begin position="913"/>
        <end position="970"/>
    </location>
</feature>
<evidence type="ECO:0000259" key="17">
    <source>
        <dbReference type="PROSITE" id="PS50021"/>
    </source>
</evidence>
<dbReference type="PROSITE" id="PS00019">
    <property type="entry name" value="ACTININ_1"/>
    <property type="match status" value="1"/>
</dbReference>
<dbReference type="InterPro" id="IPR036872">
    <property type="entry name" value="CH_dom_sf"/>
</dbReference>
<keyword evidence="9" id="KW-0677">Repeat</keyword>
<feature type="coiled-coil region" evidence="13">
    <location>
        <begin position="3193"/>
        <end position="3251"/>
    </location>
</feature>
<dbReference type="InterPro" id="IPR001849">
    <property type="entry name" value="PH_domain"/>
</dbReference>
<dbReference type="PROSITE" id="PS50003">
    <property type="entry name" value="PH_DOMAIN"/>
    <property type="match status" value="1"/>
</dbReference>
<dbReference type="SUPFAM" id="SSF50044">
    <property type="entry name" value="SH3-domain"/>
    <property type="match status" value="1"/>
</dbReference>
<dbReference type="SMART" id="SM00233">
    <property type="entry name" value="PH"/>
    <property type="match status" value="1"/>
</dbReference>
<dbReference type="FunFam" id="2.30.29.30:FF:000024">
    <property type="entry name" value="Spectrin beta chain"/>
    <property type="match status" value="1"/>
</dbReference>
<keyword evidence="3 12" id="KW-0728">SH3 domain</keyword>
<evidence type="ECO:0000313" key="19">
    <source>
        <dbReference type="Proteomes" id="UP000053268"/>
    </source>
</evidence>
<feature type="compositionally biased region" description="Basic and acidic residues" evidence="14">
    <location>
        <begin position="3814"/>
        <end position="3826"/>
    </location>
</feature>
<dbReference type="SUPFAM" id="SSF47576">
    <property type="entry name" value="Calponin-homology domain, CH-domain"/>
    <property type="match status" value="2"/>
</dbReference>
<feature type="coiled-coil region" evidence="13">
    <location>
        <begin position="2801"/>
        <end position="2835"/>
    </location>
</feature>
<evidence type="ECO:0000256" key="6">
    <source>
        <dbReference type="ARBA" id="ARBA00022553"/>
    </source>
</evidence>
<feature type="region of interest" description="Disordered" evidence="14">
    <location>
        <begin position="3750"/>
        <end position="3850"/>
    </location>
</feature>
<keyword evidence="6" id="KW-0597">Phosphoprotein</keyword>
<feature type="compositionally biased region" description="Basic and acidic residues" evidence="14">
    <location>
        <begin position="3750"/>
        <end position="3761"/>
    </location>
</feature>
<dbReference type="InterPro" id="IPR036028">
    <property type="entry name" value="SH3-like_dom_sf"/>
</dbReference>
<keyword evidence="7" id="KW-0344">Guanine-nucleotide releasing factor</keyword>
<evidence type="ECO:0000256" key="3">
    <source>
        <dbReference type="ARBA" id="ARBA00022443"/>
    </source>
</evidence>
<feature type="compositionally biased region" description="Gly residues" evidence="14">
    <location>
        <begin position="4226"/>
        <end position="4236"/>
    </location>
</feature>
<dbReference type="FunFam" id="1.10.418.10:FF:000001">
    <property type="entry name" value="Actinin alpha 1"/>
    <property type="match status" value="1"/>
</dbReference>
<evidence type="ECO:0000256" key="9">
    <source>
        <dbReference type="ARBA" id="ARBA00022737"/>
    </source>
</evidence>
<dbReference type="CDD" id="cd10571">
    <property type="entry name" value="PH_beta_spectrin"/>
    <property type="match status" value="1"/>
</dbReference>
<evidence type="ECO:0000256" key="11">
    <source>
        <dbReference type="ARBA" id="ARBA00023212"/>
    </source>
</evidence>
<feature type="compositionally biased region" description="Pro residues" evidence="14">
    <location>
        <begin position="4125"/>
        <end position="4143"/>
    </location>
</feature>
<dbReference type="Gene3D" id="2.30.30.40">
    <property type="entry name" value="SH3 Domains"/>
    <property type="match status" value="1"/>
</dbReference>
<dbReference type="PRINTS" id="PR00683">
    <property type="entry name" value="SPECTRINPH"/>
</dbReference>
<dbReference type="Pfam" id="PF00307">
    <property type="entry name" value="CH"/>
    <property type="match status" value="2"/>
</dbReference>
<dbReference type="InterPro" id="IPR001715">
    <property type="entry name" value="CH_dom"/>
</dbReference>
<dbReference type="PROSITE" id="PS00020">
    <property type="entry name" value="ACTININ_2"/>
    <property type="match status" value="2"/>
</dbReference>
<sequence length="4298" mass="486254">MSVCTPIRITSRRGDLWPVDALKFEQGRIKALQEERLHIQKKTFTKWVNSFLQKARMEVEDLFVDLGDGRRLLKLLEIISGERLPRPNSGRMRVHKIENVNKSLGFLHTKVRLESIGAEDIVDGNPRLILGLIWTIILRFQIQEIEIDVDEENESSEKKSAKDALLLWCQRKTSGYHGVRLESIGAEDIVDGNPRLILGLIWTIILRFQIQEIEIDVDEENESSEKKSAKDALLLWCQRKTSGYHGVHIHNFTDSWRSGLGFNALIHAHRPDLFRWAEVPQADHVETLNHAFDVAHNHLGIPRLLDAEDVDTSRPDEKSVMTYVASYYHTFARMKNEQKSGRRIANIIGQMMDCDSRKGEYGRLMSALLEWIRLKILELNGRELPNSLDGIQRLLLAFKQYRTVEKPPKYKERSEVEALYFHINTMQKSLVGEAWAPNEGHLPQDLERAWQKLEQAEHARELALRTELLRQQRLEQLNYKFNTKSVLRKGYLKEMIQVLSDPRYGSNLAQVDATVKKHEAISADILARTERFEDLSAMAGELVREQYHGAEAVSRTEQAVLARWRELLELLERHRTSLARLAHLMALLREADAVAHTLLEMKAQFQSEEVGRHLVDVERLLQAHALQELQLGALDESIRRLVRQGAAAEGPPQPTQQLAAQLAKLEDACDSLMAAAKDRKARLEDARNLYQFLEDHDEEEGWVTEKQRICRAEVAAKDLRGVLALRQKHTALLHELRARDLVAQRHRERGQSLIEAKHPKSAEVERRLAALSKQWELLRQLAEARDKQLADAAEAHQFYGDANESESWMKEKRALVGTADCGRDAAGAGALLARHRLLHGELQAYEPELQQLRAAADRLQSAGIHELQLPTEVEAGPALEEEEWVNETRLVPTEVWEEEPVERLEHRTVTEERSVPQVKALYAFTGQGISMAKGEVMFLMNKTNPDWWSVRKADRTDGFVPANYVREIEPRVVPVQVRRPEKVRTVQRVKKTVLVKQVVPVRRGTTRPARRASRAQPVALAKAPAVGERMQHIEQQYGELVKLSEARRLQLEDAIKLYSFFAECDDFDKWIKEKEKMLRTDDPEDSVDTAKRKYEKFVTDLSAASKRLEHIEAAAEELVAAQHGQAARATARRQQLRQQWARLLRLKEQKEMHLEGASSVELFQRTCDEALEWMCEKEQQLAGVGGAGGGAGADLRTVRALQRRHAQLERELEPLREKVNTVALLADSVKSQYPSERGNVEARQQQLQQAWLRCQAQAAERRSRLESAVGLQVFASNSAQLHDTVQKVREQLQQEVTAKDVATAEALYKQHQELHDDIKGYDDEFKEVIGLGKQLLANNPSLTDVAEKIKTLEAEQKALHKEWQEKEVVLKQGVQLQTFNREADQIDASSGAHEAFLEYNQCGSSVDEVEALLKQQEELEARLGAQDERLAAFVQRAAALERQQPRHYAEKHIAARRAAVVQRRDNVRQAAAERRRALLASLAHQQFVAAADELQTWILDKTRTAKDQSYRDLANLERKLQKHEAFERELQANEKQLRNVESIGQSLQKSDPARAEEVSERLRDLQTAWEELVAASRDKGSKLRQAAQQRQHRRAVEDAKARLVDLERALKSEEIGTDLRSCKRLLNQHQALEQELSQWESRAKALAAQGEDLVSGGHFDGAAIERDSAALLAALDKLRPRAAARRAALETSMRLHKFAAEVSGELDWLQERQAAASSTALPSDLHAAQAAQKKHAKLRAELLGRRPLIERVLAQGRTLVEEEHPQKEKIEELSDELEAAYSRVSAAAEERGARLEAALRAQQFLHEALEVDSWLADKAAALASADVGADRHRATQLLTRHKAVELELDTYAAIIAEMGHVAASMGQPELVERHALLAGSLARLQRLAQQRQGALVESVCRHEYLAESAELESWIQEQYAAASSEDYGQDYEHLLILRSKFEELRHRVESGAERFNQCEELAKKLLASDSPYIADIERRQEALGESWQRLVEQIGSRAQRLHAAGEIHRFHRDAGELVGRASERAARLAAPPPPRDLRAATALLRDHDTLETDLLAIDAQMQVLQEEVQQIALRQRALSDAWAALRSAADQRRLLLHQHLELHQFLSEVRDVLTWSAALRGGMAGAARARSAAAAQAQRAHHDALRAEIDARDDDFRLALERAQRLIDARHPAAQEIAEKCEAVVEERAQLHSAWAARQVALDQLHDLHCFLRDAKQLHELCASQEAALSTEISPTCSVEEVDNQLKKHEAFEKLLATQDEKLTTLNNHGDKLLQQNHVESQRIADELQQINERRKKLYDSAALRREQLVRSRARAQFARDAAEARAWVADKLAQLPAQAGEVTDLEDKIKKLKKHQAFTAELAAHKARLQEVQALAEQLRPDAEVDRQLQQLQNDWQLLETATEQRGRGLEEAQDMLEFNQHLDKIEAWIRDKEMMVQAHELGRDYEHCSALLRKLDDLDSDMKVDDKRVRALVALADKLLQKGGGAGAQAGGVAARRDAVLGRWRALSGALQAYRDRLDAALLLHSFNRDVEETAERISKKAAAFSSEERGRELPAAEELRRRHLARWAEARAVADRLKALHQEGDRLAASHPESAGEISSSLHRLDAAWDELQQLAARRTALLDEAIAEHKFDDTLKELEVWVSETVKRMDSAEPPESVADAEALLEVHHERKAEIDGRQKAIASLQKEAESAGRPERIQRVATLADSLDQAWLQRKQYLTQAHELQLFKEQAQQTEDWLASKEAFLNNDDLGDNLDAVETLIRKHAEFAKLVESQVGRVAEVQRFAAGLLQRDHYDAAYIQRRVQHLLDRAQRLKERCDERESKLQQARQLQEFRRNLAHEREWIELKMQIANDQSYRELSNLQSKIQKQAAFESELAANKKRIDDVANTGEELIEEKHYASQEIAKHVEDLENLWRELQAAAKLRRERLQEAYQARVYLRGLDDFTAWLDDVEAQLLSEDHGKDLTSVTALLKRHTRLEQQCASKADTAAQLADTAHQLARNGHFMAEDILERAERAVTRYKQLQEPMQIRRDNLEDAALLHRWDRDADEEFDWLRERGAELESDAPLGDSLPEAQALLKKHLALEAELLAREPSIKALSGRASTLSRRGHFAGAALERRAAELSQRLRCVVEAAGARACSLRARADLLALLAEGAEAAAWLAARRAPLAAPDVGRDEEDVLALTRRLEAQIRELATFDSTLARLEKTAAQTDRSPADAETVRTMLQELQSAYEELKLLAARRQQRLQQSLKYFKFVQECSEAQEWIGEQMATAASEDYGLDVEHVDTLQQAFDNFLTQLHANEGRIEAVCEAGGALLEDNAPEADRVRQRIDDIRGLWDDLKELAVARQEALAGARQVHEFDRRAEETGAWIAEKEAALQLHRQLHQLRALRADLLAIQDAHKELKQEAERLGAAFPDAREHVSAKLEEVSEALGALEAHAAHSEQQLALADHLQAYFQTYQDLLAWTNEMIARVTAPELAGDVAGGERLLARHRDMRAEIDAKEDAFHTLYSDGEKLVREGHFMANEIEERVSTLRSRQGALEAAWRARATVYERHLDALIFLRDADSLEHWILTRMPLVRDGKYGSSVAQTEELINRHRDLEETIESQKDKFNALKRITLRYRHPFHYLAWRARATVYERHLDALIFLRDADSLEHWILTRMPLVRDGKYGSSVAQTEELINRHRDLEETIESQKDKFNALKRITLIEQAFSEQQAEEEAARRRYAEKQEAERLQQYRRREMDRIAEERRRDTAPPPQTTPTTHTPTAPLQPTREVERVVATGSANTMGPAKAASSEENVSAPLDRPQRTDTHVKRAESMSVVKTPKRTPSFTTRRRTQSFRRHRHDMDELPPVEIEGYLERKQEAGCGGVRATVRSWRTYYAVLCGQLLCFFRDQHDFGSAKAAAPPVAILNARCEAASDYTKRANVFRLSCGDGAEYLFACASPQLLAEWVAKLAFHAHLPPELQLTPYSEASAAATATTTTTTGVTTDELRRRLHENASSSSSAASSPEPRRAGRSQAEILQEHRNSQQEQRNSQKRASATPDRHIESAVLPSLPPRQPPAQPPQTSHEEPADVVLRNVSERSGSPWGRSRFSNGRDLNAEFLRSQREAESGAPPLPASVPPLPDRAPPLPDRGPNLPERVSMIAERGLLDKNPQQSVTALVNSYQQKMTRSWQEKDQNRNPTWQGQGQGQNNNWQTVETTSHFYSASELAYGEGSAGAGAGAGGTRPASVAGSGGSPALDQRPASRSSGESELSVGGVSKDKKDKKGVFGGLFSRKKRPQSHMYLY</sequence>
<dbReference type="InterPro" id="IPR001605">
    <property type="entry name" value="PH_dom-spectrin-type"/>
</dbReference>
<dbReference type="Gene3D" id="1.20.58.60">
    <property type="match status" value="24"/>
</dbReference>
<dbReference type="SUPFAM" id="SSF46966">
    <property type="entry name" value="Spectrin repeat"/>
    <property type="match status" value="24"/>
</dbReference>
<dbReference type="GO" id="GO:0051693">
    <property type="term" value="P:actin filament capping"/>
    <property type="evidence" value="ECO:0007669"/>
    <property type="project" value="UniProtKB-KW"/>
</dbReference>
<dbReference type="Gene3D" id="2.30.29.30">
    <property type="entry name" value="Pleckstrin-homology domain (PH domain)/Phosphotyrosine-binding domain (PTB)"/>
    <property type="match status" value="1"/>
</dbReference>
<keyword evidence="10" id="KW-0009">Actin-binding</keyword>
<dbReference type="SMART" id="SM00150">
    <property type="entry name" value="SPEC"/>
    <property type="match status" value="31"/>
</dbReference>
<evidence type="ECO:0000256" key="4">
    <source>
        <dbReference type="ARBA" id="ARBA00022467"/>
    </source>
</evidence>
<keyword evidence="13" id="KW-0175">Coiled coil</keyword>
<evidence type="ECO:0000256" key="1">
    <source>
        <dbReference type="ARBA" id="ARBA00004245"/>
    </source>
</evidence>
<feature type="domain" description="Calponin-homology (CH)" evidence="17">
    <location>
        <begin position="38"/>
        <end position="141"/>
    </location>
</feature>
<reference evidence="18 19" key="1">
    <citation type="journal article" date="2015" name="Nat. Commun.">
        <title>Outbred genome sequencing and CRISPR/Cas9 gene editing in butterflies.</title>
        <authorList>
            <person name="Li X."/>
            <person name="Fan D."/>
            <person name="Zhang W."/>
            <person name="Liu G."/>
            <person name="Zhang L."/>
            <person name="Zhao L."/>
            <person name="Fang X."/>
            <person name="Chen L."/>
            <person name="Dong Y."/>
            <person name="Chen Y."/>
            <person name="Ding Y."/>
            <person name="Zhao R."/>
            <person name="Feng M."/>
            <person name="Zhu Y."/>
            <person name="Feng Y."/>
            <person name="Jiang X."/>
            <person name="Zhu D."/>
            <person name="Xiang H."/>
            <person name="Feng X."/>
            <person name="Li S."/>
            <person name="Wang J."/>
            <person name="Zhang G."/>
            <person name="Kronforst M.R."/>
            <person name="Wang W."/>
        </authorList>
    </citation>
    <scope>NUCLEOTIDE SEQUENCE [LARGE SCALE GENOMIC DNA]</scope>
    <source>
        <strain evidence="18">Ya'a_city_454_Px</strain>
        <tissue evidence="18">Whole body</tissue>
    </source>
</reference>
<evidence type="ECO:0000313" key="18">
    <source>
        <dbReference type="EMBL" id="KPJ04733.1"/>
    </source>
</evidence>
<dbReference type="STRING" id="66420.A0A0N1PEQ6"/>
<feature type="compositionally biased region" description="Low complexity" evidence="14">
    <location>
        <begin position="3768"/>
        <end position="3781"/>
    </location>
</feature>
<dbReference type="GO" id="GO:0005874">
    <property type="term" value="C:microtubule"/>
    <property type="evidence" value="ECO:0007669"/>
    <property type="project" value="UniProtKB-KW"/>
</dbReference>